<dbReference type="OrthoDB" id="9888939at2"/>
<sequence length="103" mass="10226">MRRLMILPVVGLLGLSACSGGNLQPVTITPQEERLAIGAAAGALGGLAIGSLTAQAGVGALIGAGVGLAGGALYNHHLEQQRNTYLQGYNAARSGRPAAPPAQ</sequence>
<gene>
    <name evidence="2" type="ORF">DFH01_05880</name>
</gene>
<name>A0A317FID8_9PROT</name>
<organism evidence="2 3">
    <name type="scientific">Falsiroseomonas bella</name>
    <dbReference type="NCBI Taxonomy" id="2184016"/>
    <lineage>
        <taxon>Bacteria</taxon>
        <taxon>Pseudomonadati</taxon>
        <taxon>Pseudomonadota</taxon>
        <taxon>Alphaproteobacteria</taxon>
        <taxon>Acetobacterales</taxon>
        <taxon>Roseomonadaceae</taxon>
        <taxon>Falsiroseomonas</taxon>
    </lineage>
</organism>
<keyword evidence="3" id="KW-1185">Reference proteome</keyword>
<dbReference type="PROSITE" id="PS51257">
    <property type="entry name" value="PROKAR_LIPOPROTEIN"/>
    <property type="match status" value="1"/>
</dbReference>
<feature type="domain" description="Glycine zipper" evidence="1">
    <location>
        <begin position="37"/>
        <end position="81"/>
    </location>
</feature>
<dbReference type="EMBL" id="QGNA01000001">
    <property type="protein sequence ID" value="PWS38780.1"/>
    <property type="molecule type" value="Genomic_DNA"/>
</dbReference>
<dbReference type="AlphaFoldDB" id="A0A317FID8"/>
<reference evidence="3" key="1">
    <citation type="submission" date="2018-05" db="EMBL/GenBank/DDBJ databases">
        <authorList>
            <person name="Du Z."/>
            <person name="Wang X."/>
        </authorList>
    </citation>
    <scope>NUCLEOTIDE SEQUENCE [LARGE SCALE GENOMIC DNA]</scope>
    <source>
        <strain evidence="3">CQN31</strain>
    </source>
</reference>
<evidence type="ECO:0000259" key="1">
    <source>
        <dbReference type="Pfam" id="PF13488"/>
    </source>
</evidence>
<accession>A0A317FID8</accession>
<dbReference type="InterPro" id="IPR039567">
    <property type="entry name" value="Gly-zipper"/>
</dbReference>
<evidence type="ECO:0000313" key="3">
    <source>
        <dbReference type="Proteomes" id="UP000245765"/>
    </source>
</evidence>
<dbReference type="Proteomes" id="UP000245765">
    <property type="component" value="Unassembled WGS sequence"/>
</dbReference>
<proteinExistence type="predicted"/>
<comment type="caution">
    <text evidence="2">The sequence shown here is derived from an EMBL/GenBank/DDBJ whole genome shotgun (WGS) entry which is preliminary data.</text>
</comment>
<protein>
    <recommendedName>
        <fullName evidence="1">Glycine zipper domain-containing protein</fullName>
    </recommendedName>
</protein>
<evidence type="ECO:0000313" key="2">
    <source>
        <dbReference type="EMBL" id="PWS38780.1"/>
    </source>
</evidence>
<dbReference type="Pfam" id="PF13488">
    <property type="entry name" value="Gly-zipper_Omp"/>
    <property type="match status" value="1"/>
</dbReference>
<dbReference type="RefSeq" id="WP_109869402.1">
    <property type="nucleotide sequence ID" value="NZ_QGNA01000001.1"/>
</dbReference>